<proteinExistence type="predicted"/>
<dbReference type="InterPro" id="IPR014054">
    <property type="entry name" value="Phage_regulatory_Rha"/>
</dbReference>
<organism evidence="1 2">
    <name type="scientific">Allofranklinella schreckenbergeri</name>
    <dbReference type="NCBI Taxonomy" id="1076744"/>
    <lineage>
        <taxon>Bacteria</taxon>
        <taxon>Pseudomonadati</taxon>
        <taxon>Pseudomonadota</taxon>
        <taxon>Betaproteobacteria</taxon>
        <taxon>Burkholderiales</taxon>
        <taxon>Comamonadaceae</taxon>
        <taxon>Allofranklinella</taxon>
    </lineage>
</organism>
<dbReference type="Pfam" id="PF09669">
    <property type="entry name" value="Phage_pRha"/>
    <property type="match status" value="1"/>
</dbReference>
<evidence type="ECO:0000313" key="2">
    <source>
        <dbReference type="Proteomes" id="UP000281171"/>
    </source>
</evidence>
<reference evidence="1 2" key="1">
    <citation type="submission" date="2018-10" db="EMBL/GenBank/DDBJ databases">
        <title>Comamonadaceae CDC group NO-1 genome sequencing and assembly.</title>
        <authorList>
            <person name="Bernier A.-M."/>
            <person name="Bernard K."/>
        </authorList>
    </citation>
    <scope>NUCLEOTIDE SEQUENCE [LARGE SCALE GENOMIC DNA]</scope>
    <source>
        <strain evidence="1 2">NML180581</strain>
    </source>
</reference>
<sequence length="184" mass="20836">MPLPCCPICINKERSMFNDLFPETLLVSRQGQRIYTTSLKVAEYSGKRHTEVLRAMDTKMSLFSAGFRERNFASAKYLDKQKKPRLMYEMSEEGFAMTMMGFTGPKAVRWQEAFIEAFMAQRAALNAVQARYAAALDMVRPCLRPVVQDAAAGLPRRHTAQALGKSPAAITYHRRRARALGLMH</sequence>
<protein>
    <recommendedName>
        <fullName evidence="3">Rha family transcriptional regulator</fullName>
    </recommendedName>
</protein>
<dbReference type="EMBL" id="RDQK01000020">
    <property type="protein sequence ID" value="RMX07441.1"/>
    <property type="molecule type" value="Genomic_DNA"/>
</dbReference>
<comment type="caution">
    <text evidence="1">The sequence shown here is derived from an EMBL/GenBank/DDBJ whole genome shotgun (WGS) entry which is preliminary data.</text>
</comment>
<evidence type="ECO:0000313" key="1">
    <source>
        <dbReference type="EMBL" id="RMX07441.1"/>
    </source>
</evidence>
<dbReference type="AlphaFoldDB" id="A0A3M6QX16"/>
<dbReference type="Proteomes" id="UP000281171">
    <property type="component" value="Unassembled WGS sequence"/>
</dbReference>
<name>A0A3M6QX16_9BURK</name>
<accession>A0A3M6QX16</accession>
<dbReference type="NCBIfam" id="TIGR02681">
    <property type="entry name" value="phage_pRha"/>
    <property type="match status" value="1"/>
</dbReference>
<evidence type="ECO:0008006" key="3">
    <source>
        <dbReference type="Google" id="ProtNLM"/>
    </source>
</evidence>
<gene>
    <name evidence="1" type="ORF">EBQ24_08900</name>
</gene>